<name>A0ABW9VJA8_9BURK</name>
<dbReference type="Gene3D" id="3.30.70.270">
    <property type="match status" value="1"/>
</dbReference>
<proteinExistence type="predicted"/>
<dbReference type="PROSITE" id="PS50887">
    <property type="entry name" value="GGDEF"/>
    <property type="match status" value="1"/>
</dbReference>
<dbReference type="InterPro" id="IPR043128">
    <property type="entry name" value="Rev_trsase/Diguanyl_cyclase"/>
</dbReference>
<dbReference type="PROSITE" id="PS50112">
    <property type="entry name" value="PAS"/>
    <property type="match status" value="1"/>
</dbReference>
<dbReference type="Gene3D" id="3.30.450.20">
    <property type="entry name" value="PAS domain"/>
    <property type="match status" value="2"/>
</dbReference>
<dbReference type="InterPro" id="IPR001610">
    <property type="entry name" value="PAC"/>
</dbReference>
<evidence type="ECO:0000259" key="4">
    <source>
        <dbReference type="PROSITE" id="PS50887"/>
    </source>
</evidence>
<dbReference type="InterPro" id="IPR000700">
    <property type="entry name" value="PAS-assoc_C"/>
</dbReference>
<feature type="domain" description="EAL" evidence="3">
    <location>
        <begin position="425"/>
        <end position="679"/>
    </location>
</feature>
<comment type="caution">
    <text evidence="5">The sequence shown here is derived from an EMBL/GenBank/DDBJ whole genome shotgun (WGS) entry which is preliminary data.</text>
</comment>
<evidence type="ECO:0000313" key="5">
    <source>
        <dbReference type="EMBL" id="MYM39528.1"/>
    </source>
</evidence>
<dbReference type="PANTHER" id="PTHR44757">
    <property type="entry name" value="DIGUANYLATE CYCLASE DGCP"/>
    <property type="match status" value="1"/>
</dbReference>
<dbReference type="SUPFAM" id="SSF55785">
    <property type="entry name" value="PYP-like sensor domain (PAS domain)"/>
    <property type="match status" value="1"/>
</dbReference>
<dbReference type="SUPFAM" id="SSF55073">
    <property type="entry name" value="Nucleotide cyclase"/>
    <property type="match status" value="1"/>
</dbReference>
<dbReference type="InterPro" id="IPR029787">
    <property type="entry name" value="Nucleotide_cyclase"/>
</dbReference>
<dbReference type="NCBIfam" id="TIGR00254">
    <property type="entry name" value="GGDEF"/>
    <property type="match status" value="1"/>
</dbReference>
<dbReference type="SMART" id="SM00267">
    <property type="entry name" value="GGDEF"/>
    <property type="match status" value="1"/>
</dbReference>
<dbReference type="SMART" id="SM00052">
    <property type="entry name" value="EAL"/>
    <property type="match status" value="1"/>
</dbReference>
<dbReference type="InterPro" id="IPR035965">
    <property type="entry name" value="PAS-like_dom_sf"/>
</dbReference>
<dbReference type="InterPro" id="IPR000014">
    <property type="entry name" value="PAS"/>
</dbReference>
<dbReference type="SMART" id="SM00086">
    <property type="entry name" value="PAC"/>
    <property type="match status" value="1"/>
</dbReference>
<dbReference type="SMART" id="SM00091">
    <property type="entry name" value="PAS"/>
    <property type="match status" value="1"/>
</dbReference>
<dbReference type="PANTHER" id="PTHR44757:SF2">
    <property type="entry name" value="BIOFILM ARCHITECTURE MAINTENANCE PROTEIN MBAA"/>
    <property type="match status" value="1"/>
</dbReference>
<feature type="domain" description="GGDEF" evidence="4">
    <location>
        <begin position="277"/>
        <end position="416"/>
    </location>
</feature>
<organism evidence="5 6">
    <name type="scientific">Duganella qianjiadongensis</name>
    <dbReference type="NCBI Taxonomy" id="2692176"/>
    <lineage>
        <taxon>Bacteria</taxon>
        <taxon>Pseudomonadati</taxon>
        <taxon>Pseudomonadota</taxon>
        <taxon>Betaproteobacteria</taxon>
        <taxon>Burkholderiales</taxon>
        <taxon>Oxalobacteraceae</taxon>
        <taxon>Telluria group</taxon>
        <taxon>Duganella</taxon>
    </lineage>
</organism>
<evidence type="ECO:0000259" key="2">
    <source>
        <dbReference type="PROSITE" id="PS50113"/>
    </source>
</evidence>
<dbReference type="PROSITE" id="PS50883">
    <property type="entry name" value="EAL"/>
    <property type="match status" value="1"/>
</dbReference>
<feature type="domain" description="PAS" evidence="1">
    <location>
        <begin position="118"/>
        <end position="166"/>
    </location>
</feature>
<dbReference type="Proteomes" id="UP000478090">
    <property type="component" value="Unassembled WGS sequence"/>
</dbReference>
<dbReference type="EMBL" id="WWCM01000005">
    <property type="protein sequence ID" value="MYM39528.1"/>
    <property type="molecule type" value="Genomic_DNA"/>
</dbReference>
<reference evidence="5 6" key="1">
    <citation type="submission" date="2019-12" db="EMBL/GenBank/DDBJ databases">
        <title>Novel species isolated from a subtropical stream in China.</title>
        <authorList>
            <person name="Lu H."/>
        </authorList>
    </citation>
    <scope>NUCLEOTIDE SEQUENCE [LARGE SCALE GENOMIC DNA]</scope>
    <source>
        <strain evidence="5 6">CY13W</strain>
    </source>
</reference>
<feature type="domain" description="PAC" evidence="2">
    <location>
        <begin position="191"/>
        <end position="245"/>
    </location>
</feature>
<dbReference type="SUPFAM" id="SSF141868">
    <property type="entry name" value="EAL domain-like"/>
    <property type="match status" value="1"/>
</dbReference>
<evidence type="ECO:0000259" key="1">
    <source>
        <dbReference type="PROSITE" id="PS50112"/>
    </source>
</evidence>
<dbReference type="InterPro" id="IPR001633">
    <property type="entry name" value="EAL_dom"/>
</dbReference>
<dbReference type="Pfam" id="PF00990">
    <property type="entry name" value="GGDEF"/>
    <property type="match status" value="1"/>
</dbReference>
<dbReference type="NCBIfam" id="TIGR00229">
    <property type="entry name" value="sensory_box"/>
    <property type="match status" value="1"/>
</dbReference>
<dbReference type="Pfam" id="PF00563">
    <property type="entry name" value="EAL"/>
    <property type="match status" value="1"/>
</dbReference>
<keyword evidence="6" id="KW-1185">Reference proteome</keyword>
<dbReference type="InterPro" id="IPR052155">
    <property type="entry name" value="Biofilm_reg_signaling"/>
</dbReference>
<dbReference type="PROSITE" id="PS50113">
    <property type="entry name" value="PAC"/>
    <property type="match status" value="1"/>
</dbReference>
<dbReference type="CDD" id="cd01948">
    <property type="entry name" value="EAL"/>
    <property type="match status" value="1"/>
</dbReference>
<dbReference type="CDD" id="cd00130">
    <property type="entry name" value="PAS"/>
    <property type="match status" value="1"/>
</dbReference>
<dbReference type="Pfam" id="PF13426">
    <property type="entry name" value="PAS_9"/>
    <property type="match status" value="1"/>
</dbReference>
<accession>A0ABW9VJA8</accession>
<protein>
    <submittedName>
        <fullName evidence="5">EAL domain-containing protein</fullName>
    </submittedName>
</protein>
<sequence length="685" mass="76047">MINVAQARATVAKAENELCEVFSGATLDALPEQIALLGRGGVMLDANAAWRNAVHAGRHPAEHAHRAGVEAVLSGKVPAYHTEYASPEGDAHYSVSVLPLDGNAALTIHRDITTQRKAEAALRVAATAFEAAQGMMVSDAQGRILHVNQAFTQITGYSADEIVGKTPNILSSGRHTAEFYQHMWQQIAREGNWEGEIWNRRKDGEIYPEHLSITAVRDQHGQISNYVAALTDITLSKAANDEIRSLAFYDPLTHLPNRRLLLDRLRHVVASSTRHDRYGALMFIDLDNFKTLNDTMGHNVGDQLLQQVAERLQCCLRKGDTVARLGGDEFVVLVEGLSSNARAAASETEALGSKILSSLNRPYMLGTHRCRSTPSIGATLFHCGESPLPDDLLMQADIAMYQAKQAGRNGMRFFDRQMQERISARARLEGDLRQAIERQQFELHYQIQVDECGLPRAAEGLLRWRREDGSLVSPTEFIALAEETGLILPIGHWVLETACAQLQAWQADAEMEPLILSVNVSATQFRQPDFCDEVLRLVAHYGILPCRLKLELTEGLLLDLVEPTIVSMRRLRDVGVRFSLDDFGTGYSSLQYLKRLPLNQLKIDQSFVRDLVSDASDQAIVQTIIAMAASLQLDVIAEGVEYEAQRDKLEEMGCLRYQGYLFGRAVPEAQLRAWVHAARTICALH</sequence>
<gene>
    <name evidence="5" type="ORF">GTP27_09305</name>
</gene>
<evidence type="ECO:0000313" key="6">
    <source>
        <dbReference type="Proteomes" id="UP000478090"/>
    </source>
</evidence>
<dbReference type="Gene3D" id="3.20.20.450">
    <property type="entry name" value="EAL domain"/>
    <property type="match status" value="1"/>
</dbReference>
<dbReference type="RefSeq" id="WP_161038908.1">
    <property type="nucleotide sequence ID" value="NZ_WWCM01000005.1"/>
</dbReference>
<dbReference type="InterPro" id="IPR000160">
    <property type="entry name" value="GGDEF_dom"/>
</dbReference>
<dbReference type="InterPro" id="IPR035919">
    <property type="entry name" value="EAL_sf"/>
</dbReference>
<evidence type="ECO:0000259" key="3">
    <source>
        <dbReference type="PROSITE" id="PS50883"/>
    </source>
</evidence>
<dbReference type="CDD" id="cd01949">
    <property type="entry name" value="GGDEF"/>
    <property type="match status" value="1"/>
</dbReference>